<keyword evidence="8" id="KW-0460">Magnesium</keyword>
<sequence length="287" mass="31356">MPTCSSWLVVYHPSYQKKLLDQLEKCLQQAAIGYSCLATSGNFARDLKRLKACSNGLTRVVVLGGDGTLHLVVNAFAYTAVEVALIPCGSGNDFARQWRVSQAHWLATALRAPAQRIDLGRINDRYFVNVAGVGYDAEVVRATQNKKGRLARWRYSWEGLKHLYTYSNPQVRVEIDGKVTNQRQLMCCFANGQFFGGGMKVAPDANVTSGALNYLSVAQGAPLRQAVALLFSYFGAHTRLTQITTAVIKRCEVTTVGLGIEADGEYLGTTPAVISCQADALLFVVPR</sequence>
<dbReference type="AlphaFoldDB" id="A0A5S3Z2L5"/>
<evidence type="ECO:0000313" key="14">
    <source>
        <dbReference type="Proteomes" id="UP000305874"/>
    </source>
</evidence>
<reference evidence="14" key="2">
    <citation type="submission" date="2019-06" db="EMBL/GenBank/DDBJ databases">
        <title>Co-occurence of chitin degradation, pigmentation and bioactivity in marine Pseudoalteromonas.</title>
        <authorList>
            <person name="Sonnenschein E.C."/>
            <person name="Bech P.K."/>
        </authorList>
    </citation>
    <scope>NUCLEOTIDE SEQUENCE [LARGE SCALE GENOMIC DNA]</scope>
    <source>
        <strain evidence="14">S2897</strain>
    </source>
</reference>
<keyword evidence="7" id="KW-0067">ATP-binding</keyword>
<dbReference type="Proteomes" id="UP000305874">
    <property type="component" value="Unassembled WGS sequence"/>
</dbReference>
<evidence type="ECO:0000256" key="1">
    <source>
        <dbReference type="ARBA" id="ARBA00001946"/>
    </source>
</evidence>
<organism evidence="13 14">
    <name type="scientific">Pseudoalteromonas ruthenica</name>
    <dbReference type="NCBI Taxonomy" id="151081"/>
    <lineage>
        <taxon>Bacteria</taxon>
        <taxon>Pseudomonadati</taxon>
        <taxon>Pseudomonadota</taxon>
        <taxon>Gammaproteobacteria</taxon>
        <taxon>Alteromonadales</taxon>
        <taxon>Pseudoalteromonadaceae</taxon>
        <taxon>Pseudoalteromonas</taxon>
    </lineage>
</organism>
<evidence type="ECO:0000313" key="13">
    <source>
        <dbReference type="EMBL" id="TMP86035.1"/>
    </source>
</evidence>
<evidence type="ECO:0000256" key="11">
    <source>
        <dbReference type="ARBA" id="ARBA00023264"/>
    </source>
</evidence>
<keyword evidence="9" id="KW-0443">Lipid metabolism</keyword>
<dbReference type="RefSeq" id="WP_138548781.1">
    <property type="nucleotide sequence ID" value="NZ_PNCG01000016.1"/>
</dbReference>
<dbReference type="PROSITE" id="PS50146">
    <property type="entry name" value="DAGK"/>
    <property type="match status" value="1"/>
</dbReference>
<dbReference type="GO" id="GO:0016301">
    <property type="term" value="F:kinase activity"/>
    <property type="evidence" value="ECO:0007669"/>
    <property type="project" value="UniProtKB-KW"/>
</dbReference>
<dbReference type="GO" id="GO:0005886">
    <property type="term" value="C:plasma membrane"/>
    <property type="evidence" value="ECO:0007669"/>
    <property type="project" value="TreeGrafter"/>
</dbReference>
<protein>
    <recommendedName>
        <fullName evidence="12">DAGKc domain-containing protein</fullName>
    </recommendedName>
</protein>
<evidence type="ECO:0000256" key="5">
    <source>
        <dbReference type="ARBA" id="ARBA00022741"/>
    </source>
</evidence>
<comment type="cofactor">
    <cofactor evidence="1">
        <name>Mg(2+)</name>
        <dbReference type="ChEBI" id="CHEBI:18420"/>
    </cofactor>
</comment>
<evidence type="ECO:0000256" key="8">
    <source>
        <dbReference type="ARBA" id="ARBA00022842"/>
    </source>
</evidence>
<gene>
    <name evidence="13" type="ORF">CWC05_15665</name>
</gene>
<dbReference type="NCBIfam" id="TIGR00147">
    <property type="entry name" value="YegS/Rv2252/BmrU family lipid kinase"/>
    <property type="match status" value="1"/>
</dbReference>
<dbReference type="PANTHER" id="PTHR12358:SF106">
    <property type="entry name" value="LIPID KINASE YEGS"/>
    <property type="match status" value="1"/>
</dbReference>
<dbReference type="Gene3D" id="3.40.50.10330">
    <property type="entry name" value="Probable inorganic polyphosphate/atp-NAD kinase, domain 1"/>
    <property type="match status" value="1"/>
</dbReference>
<evidence type="ECO:0000259" key="12">
    <source>
        <dbReference type="PROSITE" id="PS50146"/>
    </source>
</evidence>
<dbReference type="Pfam" id="PF00781">
    <property type="entry name" value="DAGK_cat"/>
    <property type="match status" value="1"/>
</dbReference>
<evidence type="ECO:0000256" key="2">
    <source>
        <dbReference type="ARBA" id="ARBA00022516"/>
    </source>
</evidence>
<evidence type="ECO:0000256" key="6">
    <source>
        <dbReference type="ARBA" id="ARBA00022777"/>
    </source>
</evidence>
<dbReference type="InterPro" id="IPR016064">
    <property type="entry name" value="NAD/diacylglycerol_kinase_sf"/>
</dbReference>
<accession>A0A5S3Z2L5</accession>
<dbReference type="GO" id="GO:0046872">
    <property type="term" value="F:metal ion binding"/>
    <property type="evidence" value="ECO:0007669"/>
    <property type="project" value="UniProtKB-KW"/>
</dbReference>
<dbReference type="Gene3D" id="2.60.200.40">
    <property type="match status" value="1"/>
</dbReference>
<keyword evidence="6" id="KW-0418">Kinase</keyword>
<keyword evidence="4" id="KW-0479">Metal-binding</keyword>
<keyword evidence="11" id="KW-1208">Phospholipid metabolism</keyword>
<dbReference type="InterPro" id="IPR050187">
    <property type="entry name" value="Lipid_Phosphate_FormReg"/>
</dbReference>
<feature type="domain" description="DAGKc" evidence="12">
    <location>
        <begin position="2"/>
        <end position="126"/>
    </location>
</feature>
<dbReference type="InterPro" id="IPR045540">
    <property type="entry name" value="YegS/DAGK_C"/>
</dbReference>
<dbReference type="EMBL" id="PNCG01000016">
    <property type="protein sequence ID" value="TMP86035.1"/>
    <property type="molecule type" value="Genomic_DNA"/>
</dbReference>
<evidence type="ECO:0000256" key="7">
    <source>
        <dbReference type="ARBA" id="ARBA00022840"/>
    </source>
</evidence>
<keyword evidence="2" id="KW-0444">Lipid biosynthesis</keyword>
<keyword evidence="10" id="KW-0594">Phospholipid biosynthesis</keyword>
<keyword evidence="3" id="KW-0808">Transferase</keyword>
<comment type="caution">
    <text evidence="13">The sequence shown here is derived from an EMBL/GenBank/DDBJ whole genome shotgun (WGS) entry which is preliminary data.</text>
</comment>
<dbReference type="PANTHER" id="PTHR12358">
    <property type="entry name" value="SPHINGOSINE KINASE"/>
    <property type="match status" value="1"/>
</dbReference>
<dbReference type="GO" id="GO:0005524">
    <property type="term" value="F:ATP binding"/>
    <property type="evidence" value="ECO:0007669"/>
    <property type="project" value="UniProtKB-KW"/>
</dbReference>
<dbReference type="InterPro" id="IPR017438">
    <property type="entry name" value="ATP-NAD_kinase_N"/>
</dbReference>
<name>A0A5S3Z2L5_9GAMM</name>
<dbReference type="InterPro" id="IPR001206">
    <property type="entry name" value="Diacylglycerol_kinase_cat_dom"/>
</dbReference>
<dbReference type="SUPFAM" id="SSF111331">
    <property type="entry name" value="NAD kinase/diacylglycerol kinase-like"/>
    <property type="match status" value="1"/>
</dbReference>
<evidence type="ECO:0000256" key="3">
    <source>
        <dbReference type="ARBA" id="ARBA00022679"/>
    </source>
</evidence>
<dbReference type="STRING" id="151081.TW72_10445"/>
<keyword evidence="5" id="KW-0547">Nucleotide-binding</keyword>
<evidence type="ECO:0000256" key="4">
    <source>
        <dbReference type="ARBA" id="ARBA00022723"/>
    </source>
</evidence>
<proteinExistence type="predicted"/>
<evidence type="ECO:0000256" key="9">
    <source>
        <dbReference type="ARBA" id="ARBA00023098"/>
    </source>
</evidence>
<dbReference type="InterPro" id="IPR005218">
    <property type="entry name" value="Diacylglycerol/lipid_kinase"/>
</dbReference>
<dbReference type="Pfam" id="PF19279">
    <property type="entry name" value="YegS_C"/>
    <property type="match status" value="1"/>
</dbReference>
<dbReference type="GO" id="GO:0008654">
    <property type="term" value="P:phospholipid biosynthetic process"/>
    <property type="evidence" value="ECO:0007669"/>
    <property type="project" value="UniProtKB-KW"/>
</dbReference>
<evidence type="ECO:0000256" key="10">
    <source>
        <dbReference type="ARBA" id="ARBA00023209"/>
    </source>
</evidence>
<reference evidence="13 14" key="1">
    <citation type="submission" date="2017-12" db="EMBL/GenBank/DDBJ databases">
        <authorList>
            <person name="Paulsen S."/>
            <person name="Gram L.K."/>
        </authorList>
    </citation>
    <scope>NUCLEOTIDE SEQUENCE [LARGE SCALE GENOMIC DNA]</scope>
    <source>
        <strain evidence="13 14">S2897</strain>
    </source>
</reference>